<organism evidence="7 8">
    <name type="scientific">Cohnella lubricantis</name>
    <dbReference type="NCBI Taxonomy" id="2163172"/>
    <lineage>
        <taxon>Bacteria</taxon>
        <taxon>Bacillati</taxon>
        <taxon>Bacillota</taxon>
        <taxon>Bacilli</taxon>
        <taxon>Bacillales</taxon>
        <taxon>Paenibacillaceae</taxon>
        <taxon>Cohnella</taxon>
    </lineage>
</organism>
<keyword evidence="4 6" id="KW-0472">Membrane</keyword>
<dbReference type="InterPro" id="IPR006480">
    <property type="entry name" value="Phage_holin_4_1"/>
</dbReference>
<evidence type="ECO:0000256" key="5">
    <source>
        <dbReference type="ARBA" id="ARBA00023600"/>
    </source>
</evidence>
<dbReference type="AlphaFoldDB" id="A0A841T7P2"/>
<evidence type="ECO:0000313" key="7">
    <source>
        <dbReference type="EMBL" id="MBB6677533.1"/>
    </source>
</evidence>
<comment type="subcellular location">
    <subcellularLocation>
        <location evidence="1">Membrane</location>
        <topology evidence="1">Multi-pass membrane protein</topology>
    </subcellularLocation>
</comment>
<evidence type="ECO:0000256" key="2">
    <source>
        <dbReference type="ARBA" id="ARBA00022692"/>
    </source>
</evidence>
<dbReference type="Proteomes" id="UP000574133">
    <property type="component" value="Unassembled WGS sequence"/>
</dbReference>
<keyword evidence="3 6" id="KW-1133">Transmembrane helix</keyword>
<evidence type="ECO:0000313" key="8">
    <source>
        <dbReference type="Proteomes" id="UP000574133"/>
    </source>
</evidence>
<evidence type="ECO:0000256" key="1">
    <source>
        <dbReference type="ARBA" id="ARBA00004141"/>
    </source>
</evidence>
<name>A0A841T7P2_9BACL</name>
<evidence type="ECO:0000256" key="4">
    <source>
        <dbReference type="ARBA" id="ARBA00023136"/>
    </source>
</evidence>
<feature type="transmembrane region" description="Helical" evidence="6">
    <location>
        <begin position="88"/>
        <end position="108"/>
    </location>
</feature>
<protein>
    <submittedName>
        <fullName evidence="7">Phage holin family protein</fullName>
    </submittedName>
</protein>
<dbReference type="NCBIfam" id="TIGR01593">
    <property type="entry name" value="holin_tox_secr"/>
    <property type="match status" value="1"/>
</dbReference>
<keyword evidence="2 6" id="KW-0812">Transmembrane</keyword>
<accession>A0A841T7P2</accession>
<evidence type="ECO:0000256" key="6">
    <source>
        <dbReference type="SAM" id="Phobius"/>
    </source>
</evidence>
<comment type="similarity">
    <text evidence="5">Belongs to the bacteriophage holin family. Cp-1 holin subfamily.</text>
</comment>
<evidence type="ECO:0000256" key="3">
    <source>
        <dbReference type="ARBA" id="ARBA00022989"/>
    </source>
</evidence>
<dbReference type="Pfam" id="PF05105">
    <property type="entry name" value="Phage_holin_4_1"/>
    <property type="match status" value="1"/>
</dbReference>
<feature type="transmembrane region" description="Helical" evidence="6">
    <location>
        <begin position="57"/>
        <end position="76"/>
    </location>
</feature>
<dbReference type="GO" id="GO:0016020">
    <property type="term" value="C:membrane"/>
    <property type="evidence" value="ECO:0007669"/>
    <property type="project" value="UniProtKB-SubCell"/>
</dbReference>
<comment type="caution">
    <text evidence="7">The sequence shown here is derived from an EMBL/GenBank/DDBJ whole genome shotgun (WGS) entry which is preliminary data.</text>
</comment>
<dbReference type="EMBL" id="JACJVN010000033">
    <property type="protein sequence ID" value="MBB6677533.1"/>
    <property type="molecule type" value="Genomic_DNA"/>
</dbReference>
<feature type="transmembrane region" description="Helical" evidence="6">
    <location>
        <begin position="31"/>
        <end position="51"/>
    </location>
</feature>
<proteinExistence type="inferred from homology"/>
<reference evidence="7 8" key="1">
    <citation type="submission" date="2020-08" db="EMBL/GenBank/DDBJ databases">
        <title>Cohnella phylogeny.</title>
        <authorList>
            <person name="Dunlap C."/>
        </authorList>
    </citation>
    <scope>NUCLEOTIDE SEQUENCE [LARGE SCALE GENOMIC DNA]</scope>
    <source>
        <strain evidence="7 8">DSM 103658</strain>
    </source>
</reference>
<keyword evidence="8" id="KW-1185">Reference proteome</keyword>
<sequence>MLGRGGGEVNQAKEMLANVWTAALSKSGNEAVVGGWAAAVGVFISAALGGWDKALQVLLTLMVVDYLTGVAGAFRNKTVNSDTMFWGGIRKITVLVVVMLAAMADSWVQPDAPIFRTAAIYFYVGREGLSVVENLGTLGVPLPGKLRDWLEQLNKQEEKTNASGK</sequence>
<gene>
    <name evidence="7" type="ORF">H4Q31_09365</name>
</gene>